<dbReference type="Proteomes" id="UP000036987">
    <property type="component" value="Unassembled WGS sequence"/>
</dbReference>
<dbReference type="GO" id="GO:0006355">
    <property type="term" value="P:regulation of DNA-templated transcription"/>
    <property type="evidence" value="ECO:0000318"/>
    <property type="project" value="GO_Central"/>
</dbReference>
<dbReference type="InterPro" id="IPR009057">
    <property type="entry name" value="Homeodomain-like_sf"/>
</dbReference>
<evidence type="ECO:0000313" key="5">
    <source>
        <dbReference type="EMBL" id="KMZ76342.1"/>
    </source>
</evidence>
<dbReference type="PANTHER" id="PTHR46777:SF5">
    <property type="entry name" value="WUSCHEL-RELATED HOMEOBOX 13"/>
    <property type="match status" value="1"/>
</dbReference>
<evidence type="ECO:0000259" key="4">
    <source>
        <dbReference type="PROSITE" id="PS50071"/>
    </source>
</evidence>
<dbReference type="InterPro" id="IPR001356">
    <property type="entry name" value="HD"/>
</dbReference>
<keyword evidence="2 3" id="KW-0539">Nucleus</keyword>
<evidence type="ECO:0000313" key="6">
    <source>
        <dbReference type="Proteomes" id="UP000036987"/>
    </source>
</evidence>
<evidence type="ECO:0000256" key="3">
    <source>
        <dbReference type="RuleBase" id="RU000682"/>
    </source>
</evidence>
<dbReference type="EMBL" id="LFYR01000047">
    <property type="protein sequence ID" value="KMZ76342.1"/>
    <property type="molecule type" value="Genomic_DNA"/>
</dbReference>
<feature type="DNA-binding region" description="Homeobox" evidence="2">
    <location>
        <begin position="125"/>
        <end position="189"/>
    </location>
</feature>
<dbReference type="PROSITE" id="PS50071">
    <property type="entry name" value="HOMEOBOX_2"/>
    <property type="match status" value="1"/>
</dbReference>
<dbReference type="SMART" id="SM00389">
    <property type="entry name" value="HOX"/>
    <property type="match status" value="1"/>
</dbReference>
<evidence type="ECO:0000256" key="1">
    <source>
        <dbReference type="ARBA" id="ARBA00004123"/>
    </source>
</evidence>
<dbReference type="Gene3D" id="1.10.10.60">
    <property type="entry name" value="Homeodomain-like"/>
    <property type="match status" value="1"/>
</dbReference>
<dbReference type="InterPro" id="IPR044559">
    <property type="entry name" value="WOX13-like"/>
</dbReference>
<dbReference type="GO" id="GO:0003677">
    <property type="term" value="F:DNA binding"/>
    <property type="evidence" value="ECO:0007669"/>
    <property type="project" value="UniProtKB-UniRule"/>
</dbReference>
<comment type="subcellular location">
    <subcellularLocation>
        <location evidence="1 2 3">Nucleus</location>
    </subcellularLocation>
</comment>
<gene>
    <name evidence="5" type="ORF">ZOSMA_103G00490</name>
</gene>
<dbReference type="AlphaFoldDB" id="A0A0K9Q692"/>
<proteinExistence type="predicted"/>
<dbReference type="GO" id="GO:0003700">
    <property type="term" value="F:DNA-binding transcription factor activity"/>
    <property type="evidence" value="ECO:0000318"/>
    <property type="project" value="GO_Central"/>
</dbReference>
<dbReference type="OMA" id="DMYIHSP"/>
<keyword evidence="2 3" id="KW-0238">DNA-binding</keyword>
<keyword evidence="6" id="KW-1185">Reference proteome</keyword>
<evidence type="ECO:0000256" key="2">
    <source>
        <dbReference type="PROSITE-ProRule" id="PRU00108"/>
    </source>
</evidence>
<organism evidence="5 6">
    <name type="scientific">Zostera marina</name>
    <name type="common">Eelgrass</name>
    <dbReference type="NCBI Taxonomy" id="29655"/>
    <lineage>
        <taxon>Eukaryota</taxon>
        <taxon>Viridiplantae</taxon>
        <taxon>Streptophyta</taxon>
        <taxon>Embryophyta</taxon>
        <taxon>Tracheophyta</taxon>
        <taxon>Spermatophyta</taxon>
        <taxon>Magnoliopsida</taxon>
        <taxon>Liliopsida</taxon>
        <taxon>Zosteraceae</taxon>
        <taxon>Zostera</taxon>
    </lineage>
</organism>
<dbReference type="PANTHER" id="PTHR46777">
    <property type="entry name" value="WUSCHEL-RELATED HOMEOBOX 13"/>
    <property type="match status" value="1"/>
</dbReference>
<dbReference type="GO" id="GO:0005634">
    <property type="term" value="C:nucleus"/>
    <property type="evidence" value="ECO:0007669"/>
    <property type="project" value="UniProtKB-SubCell"/>
</dbReference>
<feature type="domain" description="Homeobox" evidence="4">
    <location>
        <begin position="123"/>
        <end position="188"/>
    </location>
</feature>
<comment type="caution">
    <text evidence="5">The sequence shown here is derived from an EMBL/GenBank/DDBJ whole genome shotgun (WGS) entry which is preliminary data.</text>
</comment>
<sequence>MKVWNEIDDGDRSKRMRMEKVMEDMMTMGFGGDGVAVKVMTDEQIEILREQISVYATICEKLVEMHNSMTATATRQSTSLSSALPGMRMCGSIYNDPTTMTSSWYGYDDGRSQIQQQQYRQNMVTARQRWNPTTMQLQILEGMFKQGNGTPNKVKIKEITFGLLQHGEISETNVYNWFQNRRARFKRKRKQASITTDSV</sequence>
<dbReference type="Pfam" id="PF00046">
    <property type="entry name" value="Homeodomain"/>
    <property type="match status" value="1"/>
</dbReference>
<reference evidence="6" key="1">
    <citation type="journal article" date="2016" name="Nature">
        <title>The genome of the seagrass Zostera marina reveals angiosperm adaptation to the sea.</title>
        <authorList>
            <person name="Olsen J.L."/>
            <person name="Rouze P."/>
            <person name="Verhelst B."/>
            <person name="Lin Y.-C."/>
            <person name="Bayer T."/>
            <person name="Collen J."/>
            <person name="Dattolo E."/>
            <person name="De Paoli E."/>
            <person name="Dittami S."/>
            <person name="Maumus F."/>
            <person name="Michel G."/>
            <person name="Kersting A."/>
            <person name="Lauritano C."/>
            <person name="Lohaus R."/>
            <person name="Toepel M."/>
            <person name="Tonon T."/>
            <person name="Vanneste K."/>
            <person name="Amirebrahimi M."/>
            <person name="Brakel J."/>
            <person name="Bostroem C."/>
            <person name="Chovatia M."/>
            <person name="Grimwood J."/>
            <person name="Jenkins J.W."/>
            <person name="Jueterbock A."/>
            <person name="Mraz A."/>
            <person name="Stam W.T."/>
            <person name="Tice H."/>
            <person name="Bornberg-Bauer E."/>
            <person name="Green P.J."/>
            <person name="Pearson G.A."/>
            <person name="Procaccini G."/>
            <person name="Duarte C.M."/>
            <person name="Schmutz J."/>
            <person name="Reusch T.B.H."/>
            <person name="Van de Peer Y."/>
        </authorList>
    </citation>
    <scope>NUCLEOTIDE SEQUENCE [LARGE SCALE GENOMIC DNA]</scope>
    <source>
        <strain evidence="6">cv. Finnish</strain>
    </source>
</reference>
<name>A0A0K9Q692_ZOSMR</name>
<protein>
    <submittedName>
        <fullName evidence="5">WUSCHEL-related homeobox 14</fullName>
    </submittedName>
</protein>
<keyword evidence="2 3" id="KW-0371">Homeobox</keyword>
<dbReference type="SUPFAM" id="SSF46689">
    <property type="entry name" value="Homeodomain-like"/>
    <property type="match status" value="1"/>
</dbReference>
<dbReference type="CDD" id="cd00086">
    <property type="entry name" value="homeodomain"/>
    <property type="match status" value="1"/>
</dbReference>
<accession>A0A0K9Q692</accession>